<dbReference type="Gene3D" id="3.50.30.80">
    <property type="entry name" value="IlvD/EDD C-terminal domain-like"/>
    <property type="match status" value="1"/>
</dbReference>
<dbReference type="NCBIfam" id="NF009560">
    <property type="entry name" value="PRK13017.1"/>
    <property type="match status" value="1"/>
</dbReference>
<dbReference type="InterPro" id="IPR020558">
    <property type="entry name" value="DiOHA_6PGluconate_deHydtase_CS"/>
</dbReference>
<dbReference type="Proteomes" id="UP001325479">
    <property type="component" value="Chromosome"/>
</dbReference>
<dbReference type="Pfam" id="PF00920">
    <property type="entry name" value="ILVD_EDD_N"/>
    <property type="match status" value="1"/>
</dbReference>
<keyword evidence="2" id="KW-0479">Metal-binding</keyword>
<evidence type="ECO:0000259" key="8">
    <source>
        <dbReference type="Pfam" id="PF24877"/>
    </source>
</evidence>
<proteinExistence type="inferred from homology"/>
<dbReference type="InterPro" id="IPR042096">
    <property type="entry name" value="Dihydro-acid_dehy_C"/>
</dbReference>
<protein>
    <submittedName>
        <fullName evidence="9">IlvD/Edd family dehydratase</fullName>
        <ecNumber evidence="9">4.2.1.-</ecNumber>
    </submittedName>
</protein>
<dbReference type="InterPro" id="IPR037237">
    <property type="entry name" value="IlvD/EDD_N"/>
</dbReference>
<organism evidence="9 10">
    <name type="scientific">Paraburkholderia kururiensis</name>
    <dbReference type="NCBI Taxonomy" id="984307"/>
    <lineage>
        <taxon>Bacteria</taxon>
        <taxon>Pseudomonadati</taxon>
        <taxon>Pseudomonadota</taxon>
        <taxon>Betaproteobacteria</taxon>
        <taxon>Burkholderiales</taxon>
        <taxon>Burkholderiaceae</taxon>
        <taxon>Paraburkholderia</taxon>
    </lineage>
</organism>
<dbReference type="PANTHER" id="PTHR43183">
    <property type="entry name" value="HYPOTHETICAL DIHYDROXYACID DEHYDRATASE (EUROFUNG)-RELATED"/>
    <property type="match status" value="1"/>
</dbReference>
<keyword evidence="4" id="KW-0411">Iron-sulfur</keyword>
<dbReference type="EC" id="4.2.1.-" evidence="9"/>
<feature type="domain" description="Dihydroxy-acid/6-phosphogluconate dehydratase C-terminal" evidence="8">
    <location>
        <begin position="386"/>
        <end position="590"/>
    </location>
</feature>
<dbReference type="InterPro" id="IPR056740">
    <property type="entry name" value="ILV_EDD_C"/>
</dbReference>
<sequence length="612" mass="65368">MSKHSPTDPANHAARSGSQPGTTQGRLRSRRWFNDPSDPGMTALYLERYMNYGITREELQSGKPIIGIAQTGSDLAPCNRHHIELASRVRDGIRDAGGVPLEFPVHPIQETGKRPTAALDRNLAYLGLVEVLHGYPIDGVVLTTGCDKTTPACLMAAATVNIPAIVLSGGPMLDGWWQGKLAGSGTVIWHARKLLASGEIDYDGFMNMVASSAPSAGHCNTMGTALSMNSLAEALGMSLPGCAAIPAPHRERGWMAYETGKRIVGMVAENLRPSDIMTKGAFENAVVAAAALGASSNCPIHMVAIARHMGVDHSLDDWQRLGPEVPLLVDCQPAGRFLGEAFHRAGGVPAVMRELLTAGKLDGSVRTVTGRTLAEDLANVPAPDREVIRAYGKPLKEAAGYVVMTGNLFESAVMKISVIDPAFRKRFLSDPAHPDVFEGKAVVFEGPEDYHARIEDPALGVDEHSVLVIRNCGPVGYPGGAEVVNMQPPAALLKQGIDTLPTIGDGRQSGTSASPSILNVSPEAAVGGNLALLKTGDRIRIDLNTRKVDVLIPEAEMAARRAAWKVPALQHKTPWEEIYRSMVGQHATGACLEPATLYLNIIETRGESRHNH</sequence>
<evidence type="ECO:0000256" key="4">
    <source>
        <dbReference type="ARBA" id="ARBA00023014"/>
    </source>
</evidence>
<dbReference type="SUPFAM" id="SSF143975">
    <property type="entry name" value="IlvD/EDD N-terminal domain-like"/>
    <property type="match status" value="1"/>
</dbReference>
<dbReference type="RefSeq" id="WP_269814032.1">
    <property type="nucleotide sequence ID" value="NZ_CP139965.1"/>
</dbReference>
<evidence type="ECO:0000313" key="10">
    <source>
        <dbReference type="Proteomes" id="UP001325479"/>
    </source>
</evidence>
<dbReference type="InterPro" id="IPR052352">
    <property type="entry name" value="Sugar_Degrad_Dehydratases"/>
</dbReference>
<keyword evidence="5 9" id="KW-0456">Lyase</keyword>
<evidence type="ECO:0000313" key="9">
    <source>
        <dbReference type="EMBL" id="WQD78643.1"/>
    </source>
</evidence>
<dbReference type="NCBIfam" id="NF004784">
    <property type="entry name" value="PRK06131.1"/>
    <property type="match status" value="1"/>
</dbReference>
<accession>A0ABZ0WMQ3</accession>
<feature type="compositionally biased region" description="Polar residues" evidence="6">
    <location>
        <begin position="16"/>
        <end position="26"/>
    </location>
</feature>
<comment type="similarity">
    <text evidence="1">Belongs to the IlvD/Edd family.</text>
</comment>
<evidence type="ECO:0000256" key="3">
    <source>
        <dbReference type="ARBA" id="ARBA00023004"/>
    </source>
</evidence>
<gene>
    <name evidence="9" type="ORF">U0042_02745</name>
</gene>
<dbReference type="Pfam" id="PF24877">
    <property type="entry name" value="ILV_EDD_C"/>
    <property type="match status" value="1"/>
</dbReference>
<name>A0ABZ0WMQ3_9BURK</name>
<reference evidence="9 10" key="1">
    <citation type="submission" date="2023-12" db="EMBL/GenBank/DDBJ databases">
        <title>Genome sequencing and assembly of bacterial species from a model synthetic community.</title>
        <authorList>
            <person name="Hogle S.L."/>
        </authorList>
    </citation>
    <scope>NUCLEOTIDE SEQUENCE [LARGE SCALE GENOMIC DNA]</scope>
    <source>
        <strain evidence="9 10">HAMBI 2494</strain>
    </source>
</reference>
<dbReference type="SUPFAM" id="SSF52016">
    <property type="entry name" value="LeuD/IlvD-like"/>
    <property type="match status" value="1"/>
</dbReference>
<dbReference type="PROSITE" id="PS00886">
    <property type="entry name" value="ILVD_EDD_1"/>
    <property type="match status" value="1"/>
</dbReference>
<evidence type="ECO:0000259" key="7">
    <source>
        <dbReference type="Pfam" id="PF00920"/>
    </source>
</evidence>
<evidence type="ECO:0000256" key="2">
    <source>
        <dbReference type="ARBA" id="ARBA00022723"/>
    </source>
</evidence>
<dbReference type="GO" id="GO:0016829">
    <property type="term" value="F:lyase activity"/>
    <property type="evidence" value="ECO:0007669"/>
    <property type="project" value="UniProtKB-KW"/>
</dbReference>
<evidence type="ECO:0000256" key="1">
    <source>
        <dbReference type="ARBA" id="ARBA00006486"/>
    </source>
</evidence>
<evidence type="ECO:0000256" key="6">
    <source>
        <dbReference type="SAM" id="MobiDB-lite"/>
    </source>
</evidence>
<keyword evidence="3" id="KW-0408">Iron</keyword>
<evidence type="ECO:0000256" key="5">
    <source>
        <dbReference type="ARBA" id="ARBA00023239"/>
    </source>
</evidence>
<dbReference type="PANTHER" id="PTHR43183:SF1">
    <property type="entry name" value="HYPOTHETICAL DIHYDROXY-ACID DEHYDRATASE (EUROFUNG)-RELATED"/>
    <property type="match status" value="1"/>
</dbReference>
<dbReference type="EMBL" id="CP139965">
    <property type="protein sequence ID" value="WQD78643.1"/>
    <property type="molecule type" value="Genomic_DNA"/>
</dbReference>
<keyword evidence="10" id="KW-1185">Reference proteome</keyword>
<dbReference type="InterPro" id="IPR000581">
    <property type="entry name" value="ILV_EDD_N"/>
</dbReference>
<feature type="region of interest" description="Disordered" evidence="6">
    <location>
        <begin position="1"/>
        <end position="35"/>
    </location>
</feature>
<feature type="domain" description="Dihydroxy-acid/6-phosphogluconate dehydratase N-terminal" evidence="7">
    <location>
        <begin position="63"/>
        <end position="375"/>
    </location>
</feature>